<dbReference type="Proteomes" id="UP000820818">
    <property type="component" value="Linkage Group LG3"/>
</dbReference>
<proteinExistence type="predicted"/>
<dbReference type="AlphaFoldDB" id="A0AAD5LHM6"/>
<feature type="compositionally biased region" description="Basic residues" evidence="1">
    <location>
        <begin position="23"/>
        <end position="38"/>
    </location>
</feature>
<evidence type="ECO:0000256" key="1">
    <source>
        <dbReference type="SAM" id="MobiDB-lite"/>
    </source>
</evidence>
<keyword evidence="3" id="KW-1185">Reference proteome</keyword>
<comment type="caution">
    <text evidence="2">The sequence shown here is derived from an EMBL/GenBank/DDBJ whole genome shotgun (WGS) entry which is preliminary data.</text>
</comment>
<gene>
    <name evidence="2" type="ORF">GHT06_013155</name>
</gene>
<protein>
    <submittedName>
        <fullName evidence="2">Uncharacterized protein</fullName>
    </submittedName>
</protein>
<feature type="region of interest" description="Disordered" evidence="1">
    <location>
        <begin position="23"/>
        <end position="46"/>
    </location>
</feature>
<sequence length="62" mass="7101">MCVPACPSLARLCLHDYLVMKSSPKKKNERKEKKKKNKVQLSPLSGRLVYTRESPSLKKKIS</sequence>
<organism evidence="2 3">
    <name type="scientific">Daphnia sinensis</name>
    <dbReference type="NCBI Taxonomy" id="1820382"/>
    <lineage>
        <taxon>Eukaryota</taxon>
        <taxon>Metazoa</taxon>
        <taxon>Ecdysozoa</taxon>
        <taxon>Arthropoda</taxon>
        <taxon>Crustacea</taxon>
        <taxon>Branchiopoda</taxon>
        <taxon>Diplostraca</taxon>
        <taxon>Cladocera</taxon>
        <taxon>Anomopoda</taxon>
        <taxon>Daphniidae</taxon>
        <taxon>Daphnia</taxon>
        <taxon>Daphnia similis group</taxon>
    </lineage>
</organism>
<accession>A0AAD5LHM6</accession>
<evidence type="ECO:0000313" key="3">
    <source>
        <dbReference type="Proteomes" id="UP000820818"/>
    </source>
</evidence>
<reference evidence="2 3" key="1">
    <citation type="submission" date="2022-05" db="EMBL/GenBank/DDBJ databases">
        <title>A multi-omics perspective on studying reproductive biology in Daphnia sinensis.</title>
        <authorList>
            <person name="Jia J."/>
        </authorList>
    </citation>
    <scope>NUCLEOTIDE SEQUENCE [LARGE SCALE GENOMIC DNA]</scope>
    <source>
        <strain evidence="2 3">WSL</strain>
    </source>
</reference>
<name>A0AAD5LHM6_9CRUS</name>
<dbReference type="EMBL" id="WJBH02000003">
    <property type="protein sequence ID" value="KAI9562190.1"/>
    <property type="molecule type" value="Genomic_DNA"/>
</dbReference>
<evidence type="ECO:0000313" key="2">
    <source>
        <dbReference type="EMBL" id="KAI9562190.1"/>
    </source>
</evidence>